<organism evidence="1 2">
    <name type="scientific">Sphingomonas panacis</name>
    <dbReference type="NCBI Taxonomy" id="1560345"/>
    <lineage>
        <taxon>Bacteria</taxon>
        <taxon>Pseudomonadati</taxon>
        <taxon>Pseudomonadota</taxon>
        <taxon>Alphaproteobacteria</taxon>
        <taxon>Sphingomonadales</taxon>
        <taxon>Sphingomonadaceae</taxon>
        <taxon>Sphingomonas</taxon>
    </lineage>
</organism>
<dbReference type="RefSeq" id="WP_069206839.1">
    <property type="nucleotide sequence ID" value="NZ_CP014168.1"/>
</dbReference>
<reference evidence="1 2" key="1">
    <citation type="submission" date="2016-01" db="EMBL/GenBank/DDBJ databases">
        <title>Complete genome and mega plasmid sequence of Sphingomonas panacis DCY99 elicits systemic resistance in rice to Xanthomonas oryzae.</title>
        <authorList>
            <person name="Kim Y.J."/>
            <person name="Yang D.C."/>
            <person name="Sing P."/>
        </authorList>
    </citation>
    <scope>NUCLEOTIDE SEQUENCE [LARGE SCALE GENOMIC DNA]</scope>
    <source>
        <strain evidence="1 2">DCY99</strain>
    </source>
</reference>
<evidence type="ECO:0000313" key="1">
    <source>
        <dbReference type="EMBL" id="AOH86331.1"/>
    </source>
</evidence>
<proteinExistence type="predicted"/>
<protein>
    <submittedName>
        <fullName evidence="1">Uncharacterized protein</fullName>
    </submittedName>
</protein>
<dbReference type="OrthoDB" id="122332at2"/>
<evidence type="ECO:0000313" key="2">
    <source>
        <dbReference type="Proteomes" id="UP000094256"/>
    </source>
</evidence>
<gene>
    <name evidence="1" type="ORF">AWL63_22610</name>
</gene>
<dbReference type="KEGG" id="span:AWL63_22610"/>
<dbReference type="AlphaFoldDB" id="A0A1B3ZFZ4"/>
<dbReference type="EMBL" id="CP014168">
    <property type="protein sequence ID" value="AOH86331.1"/>
    <property type="molecule type" value="Genomic_DNA"/>
</dbReference>
<keyword evidence="2" id="KW-1185">Reference proteome</keyword>
<accession>A0A1B3ZFZ4</accession>
<sequence length="320" mass="34283">MAALYAANRVSAFGEGESNQRDGQRRTLRAMEDCATPSGKATIDECLRATYDTRNYALAIGAVMRAPELALPVVRRLDPAFAPVLEAIVLWASEPEDTDWSSPSHTGRRSRILTLLRPVLSNLLNGENSAFGRDMLDDATGAGVVTEVEDLLVSPDRLVGFLDVLGPLLPDGGGVGVRQIPCAAIVGHPKLLGATASIYGDQGDNRVFNTDCEAGLPPLPAFSALVKKLSAAWPGCEGTIRYAAYRKYEVSIDTARFGRTPHDAKLELPARDGVSTKNVAAARAELVVYYTRYLRKARPQALQMAVDALGAILTTAGQCE</sequence>
<dbReference type="STRING" id="1560345.AWL63_22610"/>
<name>A0A1B3ZFZ4_9SPHN</name>
<dbReference type="Proteomes" id="UP000094256">
    <property type="component" value="Chromosome"/>
</dbReference>